<evidence type="ECO:0000313" key="5">
    <source>
        <dbReference type="Proteomes" id="UP000196503"/>
    </source>
</evidence>
<organism evidence="4 5">
    <name type="scientific">Enterococcus cecorum</name>
    <dbReference type="NCBI Taxonomy" id="44008"/>
    <lineage>
        <taxon>Bacteria</taxon>
        <taxon>Bacillati</taxon>
        <taxon>Bacillota</taxon>
        <taxon>Bacilli</taxon>
        <taxon>Lactobacillales</taxon>
        <taxon>Enterococcaceae</taxon>
        <taxon>Enterococcus</taxon>
    </lineage>
</organism>
<evidence type="ECO:0000259" key="3">
    <source>
        <dbReference type="Pfam" id="PF17965"/>
    </source>
</evidence>
<dbReference type="Gene3D" id="3.10.20.320">
    <property type="entry name" value="Putative peptidoglycan bound protein (lpxtg motif)"/>
    <property type="match status" value="1"/>
</dbReference>
<keyword evidence="2" id="KW-0812">Transmembrane</keyword>
<dbReference type="AlphaFoldDB" id="A0A200I0E3"/>
<feature type="domain" description="Mucin binding" evidence="3">
    <location>
        <begin position="525"/>
        <end position="597"/>
    </location>
</feature>
<dbReference type="Proteomes" id="UP000196503">
    <property type="component" value="Unassembled WGS sequence"/>
</dbReference>
<comment type="caution">
    <text evidence="4">The sequence shown here is derived from an EMBL/GenBank/DDBJ whole genome shotgun (WGS) entry which is preliminary data.</text>
</comment>
<reference evidence="4 5" key="1">
    <citation type="submission" date="2017-05" db="EMBL/GenBank/DDBJ databases">
        <title>The Genome Sequence of Enterococcus faecium 2D5_DIV0622.</title>
        <authorList>
            <consortium name="The Broad Institute Genomics Platform"/>
            <consortium name="The Broad Institute Genomic Center for Infectious Diseases"/>
            <person name="Earl A."/>
            <person name="Manson A."/>
            <person name="Schwartman J."/>
            <person name="Gilmore M."/>
            <person name="Abouelleil A."/>
            <person name="Cao P."/>
            <person name="Chapman S."/>
            <person name="Cusick C."/>
            <person name="Shea T."/>
            <person name="Young S."/>
            <person name="Neafsey D."/>
            <person name="Nusbaum C."/>
            <person name="Birren B."/>
        </authorList>
    </citation>
    <scope>NUCLEOTIDE SEQUENCE [LARGE SCALE GENOMIC DNA]</scope>
    <source>
        <strain evidence="4 5">2D5_DIV0622</strain>
    </source>
</reference>
<feature type="compositionally biased region" description="Low complexity" evidence="1">
    <location>
        <begin position="101"/>
        <end position="110"/>
    </location>
</feature>
<sequence length="640" mass="70658">MFKRKNREKQYKYSLRKIRGRGGVASCIIGAVVFGSFLVHPVVLADTDVDVVADHSASEKALKDEENLPSEGTVALNHVEAGDVSEVRETVEEVEKKDESSTNSTSIVRSSNREAHVGVVERQDLTPDETEEAEGLNENTAKLTSKKDEESATLVRNKRALNEPVEEDNTGKVISEGYNEAEVIRTSRPEDYPILPTTRDYNPDTYYIFKEVVSKTSGLDIFAAVKIGDESKTIYLFNQYGQLIKSLAPNESLTQYNAKITNYGDTYTINQTSSKSSLYYGYSSDGEKSVVAKNQPFNAITGVVPEKSKVTVEYVDQEGKPLLPKITEDALAGEIRNISSAPAIEGYVLTDDSGYQKGEVSVYTEEKVGRQWTRHFGVGLTGNRVDAVYTLLDQHGTFLVQMYTNGRLFAKSTIAPGESFTKTIYSGTAADTCAFPSPYIPDSGGLIYHYTKVGKIIPVTEEGEPIPDAPTPSYRTDPNDPENVIPNQETPDIPGYEKTTEYVTPEDPTIDTPVVYTRIQNGVLTVEYVERTTNQLLDSTGDSIQGRYGEVINYSTAEKILYYTNRGYKLVEDGFTQEGKTFGDDNNKHVYKVILEHGLQEYTPENPGTPDTPINPEDPDGPKVPGDAARENLAKDASQT</sequence>
<evidence type="ECO:0000256" key="1">
    <source>
        <dbReference type="SAM" id="MobiDB-lite"/>
    </source>
</evidence>
<feature type="non-terminal residue" evidence="4">
    <location>
        <position position="640"/>
    </location>
</feature>
<feature type="compositionally biased region" description="Acidic residues" evidence="1">
    <location>
        <begin position="126"/>
        <end position="135"/>
    </location>
</feature>
<dbReference type="EMBL" id="NIBL01000002">
    <property type="protein sequence ID" value="OUZ17791.1"/>
    <property type="molecule type" value="Genomic_DNA"/>
</dbReference>
<feature type="region of interest" description="Disordered" evidence="1">
    <location>
        <begin position="93"/>
        <end position="169"/>
    </location>
</feature>
<proteinExistence type="predicted"/>
<dbReference type="Pfam" id="PF17965">
    <property type="entry name" value="MucBP_2"/>
    <property type="match status" value="1"/>
</dbReference>
<keyword evidence="2" id="KW-1133">Transmembrane helix</keyword>
<feature type="compositionally biased region" description="Basic and acidic residues" evidence="1">
    <location>
        <begin position="111"/>
        <end position="125"/>
    </location>
</feature>
<protein>
    <recommendedName>
        <fullName evidence="3">Mucin binding domain-containing protein</fullName>
    </recommendedName>
</protein>
<keyword evidence="2" id="KW-0472">Membrane</keyword>
<feature type="region of interest" description="Disordered" evidence="1">
    <location>
        <begin position="461"/>
        <end position="509"/>
    </location>
</feature>
<evidence type="ECO:0000313" key="4">
    <source>
        <dbReference type="EMBL" id="OUZ17791.1"/>
    </source>
</evidence>
<gene>
    <name evidence="4" type="ORF">A5869_001263</name>
</gene>
<evidence type="ECO:0000256" key="2">
    <source>
        <dbReference type="SAM" id="Phobius"/>
    </source>
</evidence>
<dbReference type="Gene3D" id="3.10.20.470">
    <property type="match status" value="1"/>
</dbReference>
<accession>A0A200I0E3</accession>
<feature type="region of interest" description="Disordered" evidence="1">
    <location>
        <begin position="600"/>
        <end position="640"/>
    </location>
</feature>
<name>A0A200I0E3_9ENTE</name>
<dbReference type="InterPro" id="IPR041558">
    <property type="entry name" value="MucBP_2"/>
</dbReference>
<feature type="transmembrane region" description="Helical" evidence="2">
    <location>
        <begin position="21"/>
        <end position="39"/>
    </location>
</feature>